<dbReference type="AlphaFoldDB" id="A0A540K6X5"/>
<comment type="caution">
    <text evidence="1">The sequence shown here is derived from an EMBL/GenBank/DDBJ whole genome shotgun (WGS) entry which is preliminary data.</text>
</comment>
<protein>
    <submittedName>
        <fullName evidence="1">Uncharacterized protein</fullName>
    </submittedName>
</protein>
<evidence type="ECO:0000313" key="2">
    <source>
        <dbReference type="Proteomes" id="UP000315295"/>
    </source>
</evidence>
<gene>
    <name evidence="1" type="ORF">C1H46_044510</name>
</gene>
<name>A0A540K6X5_MALBA</name>
<organism evidence="1 2">
    <name type="scientific">Malus baccata</name>
    <name type="common">Siberian crab apple</name>
    <name type="synonym">Pyrus baccata</name>
    <dbReference type="NCBI Taxonomy" id="106549"/>
    <lineage>
        <taxon>Eukaryota</taxon>
        <taxon>Viridiplantae</taxon>
        <taxon>Streptophyta</taxon>
        <taxon>Embryophyta</taxon>
        <taxon>Tracheophyta</taxon>
        <taxon>Spermatophyta</taxon>
        <taxon>Magnoliopsida</taxon>
        <taxon>eudicotyledons</taxon>
        <taxon>Gunneridae</taxon>
        <taxon>Pentapetalae</taxon>
        <taxon>rosids</taxon>
        <taxon>fabids</taxon>
        <taxon>Rosales</taxon>
        <taxon>Rosaceae</taxon>
        <taxon>Amygdaloideae</taxon>
        <taxon>Maleae</taxon>
        <taxon>Malus</taxon>
    </lineage>
</organism>
<reference evidence="1 2" key="1">
    <citation type="journal article" date="2019" name="G3 (Bethesda)">
        <title>Sequencing of a Wild Apple (Malus baccata) Genome Unravels the Differences Between Cultivated and Wild Apple Species Regarding Disease Resistance and Cold Tolerance.</title>
        <authorList>
            <person name="Chen X."/>
        </authorList>
    </citation>
    <scope>NUCLEOTIDE SEQUENCE [LARGE SCALE GENOMIC DNA]</scope>
    <source>
        <strain evidence="2">cv. Shandingzi</strain>
        <tissue evidence="1">Leaves</tissue>
    </source>
</reference>
<sequence length="62" mass="7050">MYSQDNTIASHIRKVHAFAGAALGDGIVVSKEENWLKRYIQYCRTDDHPRLSETASRELKTA</sequence>
<proteinExistence type="predicted"/>
<dbReference type="Proteomes" id="UP000315295">
    <property type="component" value="Unassembled WGS sequence"/>
</dbReference>
<dbReference type="EMBL" id="VIEB01002208">
    <property type="protein sequence ID" value="TQD69959.1"/>
    <property type="molecule type" value="Genomic_DNA"/>
</dbReference>
<evidence type="ECO:0000313" key="1">
    <source>
        <dbReference type="EMBL" id="TQD69959.1"/>
    </source>
</evidence>
<dbReference type="STRING" id="106549.A0A540K6X5"/>
<dbReference type="InterPro" id="IPR027417">
    <property type="entry name" value="P-loop_NTPase"/>
</dbReference>
<accession>A0A540K6X5</accession>
<dbReference type="Gene3D" id="3.40.50.300">
    <property type="entry name" value="P-loop containing nucleotide triphosphate hydrolases"/>
    <property type="match status" value="1"/>
</dbReference>
<keyword evidence="2" id="KW-1185">Reference proteome</keyword>